<proteinExistence type="predicted"/>
<keyword evidence="4" id="KW-1185">Reference proteome</keyword>
<dbReference type="EMBL" id="JBHTBN010000002">
    <property type="protein sequence ID" value="MFC7357025.1"/>
    <property type="molecule type" value="Genomic_DNA"/>
</dbReference>
<gene>
    <name evidence="3" type="ORF">ACFQO1_04955</name>
</gene>
<feature type="transmembrane region" description="Helical" evidence="1">
    <location>
        <begin position="56"/>
        <end position="74"/>
    </location>
</feature>
<dbReference type="InterPro" id="IPR024163">
    <property type="entry name" value="Aerotolerance_reg_N"/>
</dbReference>
<feature type="transmembrane region" description="Helical" evidence="1">
    <location>
        <begin position="6"/>
        <end position="24"/>
    </location>
</feature>
<name>A0ABW2MT82_9FLAO</name>
<dbReference type="PANTHER" id="PTHR37464">
    <property type="entry name" value="BLL2463 PROTEIN"/>
    <property type="match status" value="1"/>
</dbReference>
<dbReference type="InterPro" id="IPR029062">
    <property type="entry name" value="Class_I_gatase-like"/>
</dbReference>
<protein>
    <submittedName>
        <fullName evidence="3">BatA domain-containing protein</fullName>
    </submittedName>
</protein>
<dbReference type="RefSeq" id="WP_380216874.1">
    <property type="nucleotide sequence ID" value="NZ_JBHTBN010000002.1"/>
</dbReference>
<evidence type="ECO:0000313" key="3">
    <source>
        <dbReference type="EMBL" id="MFC7357025.1"/>
    </source>
</evidence>
<evidence type="ECO:0000313" key="4">
    <source>
        <dbReference type="Proteomes" id="UP001596415"/>
    </source>
</evidence>
<comment type="caution">
    <text evidence="3">The sequence shown here is derived from an EMBL/GenBank/DDBJ whole genome shotgun (WGS) entry which is preliminary data.</text>
</comment>
<feature type="domain" description="Aerotolerance regulator N-terminal" evidence="2">
    <location>
        <begin position="1"/>
        <end position="76"/>
    </location>
</feature>
<dbReference type="SUPFAM" id="SSF52317">
    <property type="entry name" value="Class I glutamine amidotransferase-like"/>
    <property type="match status" value="1"/>
</dbReference>
<dbReference type="Proteomes" id="UP001596415">
    <property type="component" value="Unassembled WGS sequence"/>
</dbReference>
<evidence type="ECO:0000259" key="2">
    <source>
        <dbReference type="Pfam" id="PF07584"/>
    </source>
</evidence>
<accession>A0ABW2MT82</accession>
<keyword evidence="1" id="KW-1133">Transmembrane helix</keyword>
<dbReference type="InterPro" id="IPR011933">
    <property type="entry name" value="Double_TM_dom"/>
</dbReference>
<organism evidence="3 4">
    <name type="scientific">Jejudonia soesokkakensis</name>
    <dbReference type="NCBI Taxonomy" id="1323432"/>
    <lineage>
        <taxon>Bacteria</taxon>
        <taxon>Pseudomonadati</taxon>
        <taxon>Bacteroidota</taxon>
        <taxon>Flavobacteriia</taxon>
        <taxon>Flavobacteriales</taxon>
        <taxon>Flavobacteriaceae</taxon>
        <taxon>Jejudonia</taxon>
    </lineage>
</organism>
<feature type="transmembrane region" description="Helical" evidence="1">
    <location>
        <begin position="617"/>
        <end position="636"/>
    </location>
</feature>
<evidence type="ECO:0000256" key="1">
    <source>
        <dbReference type="SAM" id="Phobius"/>
    </source>
</evidence>
<dbReference type="Pfam" id="PF07584">
    <property type="entry name" value="BatA"/>
    <property type="match status" value="1"/>
</dbReference>
<keyword evidence="1" id="KW-0472">Membrane</keyword>
<dbReference type="NCBIfam" id="TIGR02226">
    <property type="entry name" value="two_anch"/>
    <property type="match status" value="1"/>
</dbReference>
<dbReference type="PANTHER" id="PTHR37464:SF1">
    <property type="entry name" value="BLL2463 PROTEIN"/>
    <property type="match status" value="1"/>
</dbReference>
<sequence length="641" mass="72781">MQFKHPELLYALFLLLIPILIHLFQLRRFQKVAFTNVAFLKKVNFQTRKSSQLKKWITLLLRLVALACIIIAFAQPFTASTTALNTEKETVLYLDTSFSMQAKGSQGPLLQRAVQDIYENIKSTDNISWFTNDYARKNVSIQDFKNEVLKITYSNKQLTPSEVLLKAKQYFSKSTSADKRLIYVSDFQQKEAFPVLSEEISVNVVPLAPVVTKNIAIDTAYIVSKSTTNTQLKVVISSTGDVAQTIPVSLYNGNSLIAKTAADLSNSSQNEVFFDIENVTNFKGRLSISEANLTYDNDLFFSINPPEKIKVLSVNEAEANFLQRIFDQPEFEYTQQTNRTVNYNTIASQNFVIINELNVIPESLTTALNTFVNNGGSLCIIPPVNGNTSSYNALLNRLRVGTFSEAINQEKKITKIVFDHPLYSNVFEKRVVNFQYPKVNSFNTITSNATAVLQFEDNKPFIVNRGSVYVSTAAFNTENSNFQNSPLIVPTLYNMAQLSLPLPQLYYEVGKQNNYSVPVTLIQDEILTIKDSTQSFIPLQQTKANQVDITTNEEPATAATYSITKQEEVLQNVSYNYDRSESVLQYANPRDWEGVAVYDSVSDLFYTLSEENSMNSFWKWFAIFAFIFLLLEMLFLKFYKR</sequence>
<keyword evidence="1" id="KW-0812">Transmembrane</keyword>
<reference evidence="4" key="1">
    <citation type="journal article" date="2019" name="Int. J. Syst. Evol. Microbiol.">
        <title>The Global Catalogue of Microorganisms (GCM) 10K type strain sequencing project: providing services to taxonomists for standard genome sequencing and annotation.</title>
        <authorList>
            <consortium name="The Broad Institute Genomics Platform"/>
            <consortium name="The Broad Institute Genome Sequencing Center for Infectious Disease"/>
            <person name="Wu L."/>
            <person name="Ma J."/>
        </authorList>
    </citation>
    <scope>NUCLEOTIDE SEQUENCE [LARGE SCALE GENOMIC DNA]</scope>
    <source>
        <strain evidence="4">CGMCC 1.16306</strain>
    </source>
</reference>